<dbReference type="PROSITE" id="PS51747">
    <property type="entry name" value="CYT_DCMP_DEAMINASES_2"/>
    <property type="match status" value="1"/>
</dbReference>
<dbReference type="GO" id="GO:0042802">
    <property type="term" value="F:identical protein binding"/>
    <property type="evidence" value="ECO:0007669"/>
    <property type="project" value="UniProtKB-ARBA"/>
</dbReference>
<comment type="catalytic activity">
    <reaction evidence="9 13">
        <text>cytidine + H2O + H(+) = uridine + NH4(+)</text>
        <dbReference type="Rhea" id="RHEA:16069"/>
        <dbReference type="ChEBI" id="CHEBI:15377"/>
        <dbReference type="ChEBI" id="CHEBI:15378"/>
        <dbReference type="ChEBI" id="CHEBI:16704"/>
        <dbReference type="ChEBI" id="CHEBI:17562"/>
        <dbReference type="ChEBI" id="CHEBI:28938"/>
        <dbReference type="EC" id="3.5.4.5"/>
    </reaction>
</comment>
<comment type="cofactor">
    <cofactor evidence="1 12 13">
        <name>Zn(2+)</name>
        <dbReference type="ChEBI" id="CHEBI:29105"/>
    </cofactor>
</comment>
<feature type="non-terminal residue" evidence="15">
    <location>
        <position position="180"/>
    </location>
</feature>
<evidence type="ECO:0000313" key="16">
    <source>
        <dbReference type="Proteomes" id="UP001172155"/>
    </source>
</evidence>
<evidence type="ECO:0000256" key="5">
    <source>
        <dbReference type="ARBA" id="ARBA00022723"/>
    </source>
</evidence>
<dbReference type="NCBIfam" id="NF004064">
    <property type="entry name" value="PRK05578.1"/>
    <property type="match status" value="1"/>
</dbReference>
<accession>A0AA40EV25</accession>
<name>A0AA40EV25_9PEZI</name>
<dbReference type="InterPro" id="IPR016193">
    <property type="entry name" value="Cytidine_deaminase-like"/>
</dbReference>
<feature type="active site" description="Proton donor" evidence="10">
    <location>
        <position position="85"/>
    </location>
</feature>
<keyword evidence="5 12" id="KW-0479">Metal-binding</keyword>
<dbReference type="EC" id="3.5.4.5" evidence="4 13"/>
<protein>
    <recommendedName>
        <fullName evidence="4 13">Cytidine deaminase</fullName>
        <ecNumber evidence="4 13">3.5.4.5</ecNumber>
    </recommendedName>
    <alternativeName>
        <fullName evidence="8 13">Cytidine aminohydrolase</fullName>
    </alternativeName>
</protein>
<comment type="caution">
    <text evidence="15">The sequence shown here is derived from an EMBL/GenBank/DDBJ whole genome shotgun (WGS) entry which is preliminary data.</text>
</comment>
<proteinExistence type="inferred from homology"/>
<evidence type="ECO:0000256" key="8">
    <source>
        <dbReference type="ARBA" id="ARBA00032005"/>
    </source>
</evidence>
<evidence type="ECO:0000256" key="11">
    <source>
        <dbReference type="PIRSR" id="PIRSR606262-2"/>
    </source>
</evidence>
<dbReference type="Pfam" id="PF00383">
    <property type="entry name" value="dCMP_cyt_deam_1"/>
    <property type="match status" value="1"/>
</dbReference>
<gene>
    <name evidence="15" type="ORF">B0T18DRAFT_327188</name>
</gene>
<feature type="binding site" evidence="12">
    <location>
        <position position="119"/>
    </location>
    <ligand>
        <name>Zn(2+)</name>
        <dbReference type="ChEBI" id="CHEBI:29105"/>
        <note>catalytic</note>
    </ligand>
</feature>
<evidence type="ECO:0000256" key="4">
    <source>
        <dbReference type="ARBA" id="ARBA00012783"/>
    </source>
</evidence>
<reference evidence="15" key="1">
    <citation type="submission" date="2023-06" db="EMBL/GenBank/DDBJ databases">
        <title>Genome-scale phylogeny and comparative genomics of the fungal order Sordariales.</title>
        <authorList>
            <consortium name="Lawrence Berkeley National Laboratory"/>
            <person name="Hensen N."/>
            <person name="Bonometti L."/>
            <person name="Westerberg I."/>
            <person name="Brannstrom I.O."/>
            <person name="Guillou S."/>
            <person name="Cros-Aarteil S."/>
            <person name="Calhoun S."/>
            <person name="Haridas S."/>
            <person name="Kuo A."/>
            <person name="Mondo S."/>
            <person name="Pangilinan J."/>
            <person name="Riley R."/>
            <person name="LaButti K."/>
            <person name="Andreopoulos B."/>
            <person name="Lipzen A."/>
            <person name="Chen C."/>
            <person name="Yanf M."/>
            <person name="Daum C."/>
            <person name="Ng V."/>
            <person name="Clum A."/>
            <person name="Steindorff A."/>
            <person name="Ohm R."/>
            <person name="Martin F."/>
            <person name="Silar P."/>
            <person name="Natvig D."/>
            <person name="Lalanne C."/>
            <person name="Gautier V."/>
            <person name="Ament-velasquez S.L."/>
            <person name="Kruys A."/>
            <person name="Hutchinson M.I."/>
            <person name="Powell A.J."/>
            <person name="Barry K."/>
            <person name="Miller A.N."/>
            <person name="Grigoriev I.V."/>
            <person name="Debuchy R."/>
            <person name="Gladieux P."/>
            <person name="Thoren M.H."/>
            <person name="Johannesson H."/>
        </authorList>
    </citation>
    <scope>NUCLEOTIDE SEQUENCE</scope>
    <source>
        <strain evidence="15">SMH3187-1</strain>
    </source>
</reference>
<comment type="catalytic activity">
    <reaction evidence="13">
        <text>2'-deoxycytidine + H2O + H(+) = 2'-deoxyuridine + NH4(+)</text>
        <dbReference type="Rhea" id="RHEA:13433"/>
        <dbReference type="ChEBI" id="CHEBI:15377"/>
        <dbReference type="ChEBI" id="CHEBI:15378"/>
        <dbReference type="ChEBI" id="CHEBI:15698"/>
        <dbReference type="ChEBI" id="CHEBI:16450"/>
        <dbReference type="ChEBI" id="CHEBI:28938"/>
        <dbReference type="EC" id="3.5.4.5"/>
    </reaction>
</comment>
<sequence>PPTLSLSSDTDVSQTCTTHSLPPSTFHALVSAAVSAKSRSYSPYSSFRVGCALLLSSPSSSDISSQIITGANVENASYPVTTCAERVALQTAVVAGHRGFRAVAVATDTATPASPCGMCRQGLREFVGLEVPVVMVDGAGGYVVMTLGELLPLSFGPEALGVTAEMGGKLRGVGEGVERS</sequence>
<dbReference type="GO" id="GO:0005829">
    <property type="term" value="C:cytosol"/>
    <property type="evidence" value="ECO:0007669"/>
    <property type="project" value="TreeGrafter"/>
</dbReference>
<keyword evidence="6 13" id="KW-0378">Hydrolase</keyword>
<dbReference type="GO" id="GO:0072527">
    <property type="term" value="P:pyrimidine-containing compound metabolic process"/>
    <property type="evidence" value="ECO:0007669"/>
    <property type="project" value="UniProtKB-ARBA"/>
</dbReference>
<evidence type="ECO:0000256" key="9">
    <source>
        <dbReference type="ARBA" id="ARBA00049558"/>
    </source>
</evidence>
<evidence type="ECO:0000259" key="14">
    <source>
        <dbReference type="PROSITE" id="PS51747"/>
    </source>
</evidence>
<dbReference type="FunFam" id="3.40.140.10:FF:000008">
    <property type="entry name" value="Cytidine deaminase"/>
    <property type="match status" value="1"/>
</dbReference>
<feature type="binding site" evidence="12">
    <location>
        <position position="83"/>
    </location>
    <ligand>
        <name>Zn(2+)</name>
        <dbReference type="ChEBI" id="CHEBI:29105"/>
        <note>catalytic</note>
    </ligand>
</feature>
<dbReference type="GO" id="GO:0008270">
    <property type="term" value="F:zinc ion binding"/>
    <property type="evidence" value="ECO:0007669"/>
    <property type="project" value="UniProtKB-UniRule"/>
</dbReference>
<evidence type="ECO:0000313" key="15">
    <source>
        <dbReference type="EMBL" id="KAK0745926.1"/>
    </source>
</evidence>
<dbReference type="AlphaFoldDB" id="A0AA40EV25"/>
<evidence type="ECO:0000256" key="3">
    <source>
        <dbReference type="ARBA" id="ARBA00006576"/>
    </source>
</evidence>
<dbReference type="InterPro" id="IPR002125">
    <property type="entry name" value="CMP_dCMP_dom"/>
</dbReference>
<organism evidence="15 16">
    <name type="scientific">Schizothecium vesticola</name>
    <dbReference type="NCBI Taxonomy" id="314040"/>
    <lineage>
        <taxon>Eukaryota</taxon>
        <taxon>Fungi</taxon>
        <taxon>Dikarya</taxon>
        <taxon>Ascomycota</taxon>
        <taxon>Pezizomycotina</taxon>
        <taxon>Sordariomycetes</taxon>
        <taxon>Sordariomycetidae</taxon>
        <taxon>Sordariales</taxon>
        <taxon>Schizotheciaceae</taxon>
        <taxon>Schizothecium</taxon>
    </lineage>
</organism>
<dbReference type="NCBIfam" id="TIGR01354">
    <property type="entry name" value="cyt_deam_tetra"/>
    <property type="match status" value="1"/>
</dbReference>
<evidence type="ECO:0000256" key="1">
    <source>
        <dbReference type="ARBA" id="ARBA00001947"/>
    </source>
</evidence>
<keyword evidence="16" id="KW-1185">Reference proteome</keyword>
<dbReference type="Proteomes" id="UP001172155">
    <property type="component" value="Unassembled WGS sequence"/>
</dbReference>
<dbReference type="InterPro" id="IPR016192">
    <property type="entry name" value="APOBEC/CMP_deaminase_Zn-bd"/>
</dbReference>
<dbReference type="PANTHER" id="PTHR11644:SF2">
    <property type="entry name" value="CYTIDINE DEAMINASE"/>
    <property type="match status" value="1"/>
</dbReference>
<evidence type="ECO:0000256" key="12">
    <source>
        <dbReference type="PIRSR" id="PIRSR606262-3"/>
    </source>
</evidence>
<evidence type="ECO:0000256" key="2">
    <source>
        <dbReference type="ARBA" id="ARBA00003949"/>
    </source>
</evidence>
<evidence type="ECO:0000256" key="10">
    <source>
        <dbReference type="PIRSR" id="PIRSR606262-1"/>
    </source>
</evidence>
<comment type="similarity">
    <text evidence="3 13">Belongs to the cytidine and deoxycytidylate deaminase family.</text>
</comment>
<dbReference type="InterPro" id="IPR050202">
    <property type="entry name" value="Cyt/Deoxycyt_deaminase"/>
</dbReference>
<dbReference type="GO" id="GO:0004126">
    <property type="term" value="F:cytidine deaminase activity"/>
    <property type="evidence" value="ECO:0007669"/>
    <property type="project" value="UniProtKB-UniRule"/>
</dbReference>
<dbReference type="InterPro" id="IPR006262">
    <property type="entry name" value="Cyt_deam_tetra"/>
</dbReference>
<evidence type="ECO:0000256" key="6">
    <source>
        <dbReference type="ARBA" id="ARBA00022801"/>
    </source>
</evidence>
<feature type="binding site" evidence="11">
    <location>
        <begin position="72"/>
        <end position="78"/>
    </location>
    <ligand>
        <name>substrate</name>
    </ligand>
</feature>
<dbReference type="EMBL" id="JAUKUD010000004">
    <property type="protein sequence ID" value="KAK0745926.1"/>
    <property type="molecule type" value="Genomic_DNA"/>
</dbReference>
<dbReference type="PANTHER" id="PTHR11644">
    <property type="entry name" value="CYTIDINE DEAMINASE"/>
    <property type="match status" value="1"/>
</dbReference>
<feature type="binding site" evidence="12">
    <location>
        <position position="116"/>
    </location>
    <ligand>
        <name>Zn(2+)</name>
        <dbReference type="ChEBI" id="CHEBI:29105"/>
        <note>catalytic</note>
    </ligand>
</feature>
<dbReference type="SUPFAM" id="SSF53927">
    <property type="entry name" value="Cytidine deaminase-like"/>
    <property type="match status" value="1"/>
</dbReference>
<evidence type="ECO:0000256" key="7">
    <source>
        <dbReference type="ARBA" id="ARBA00022833"/>
    </source>
</evidence>
<keyword evidence="7 12" id="KW-0862">Zinc</keyword>
<dbReference type="CDD" id="cd01283">
    <property type="entry name" value="cytidine_deaminase"/>
    <property type="match status" value="1"/>
</dbReference>
<comment type="function">
    <text evidence="2 13">This enzyme scavenges exogenous and endogenous cytidine and 2'-deoxycytidine for UMP synthesis.</text>
</comment>
<feature type="domain" description="CMP/dCMP-type deaminase" evidence="14">
    <location>
        <begin position="24"/>
        <end position="158"/>
    </location>
</feature>
<dbReference type="PROSITE" id="PS00903">
    <property type="entry name" value="CYT_DCMP_DEAMINASES_1"/>
    <property type="match status" value="1"/>
</dbReference>
<dbReference type="Gene3D" id="3.40.140.10">
    <property type="entry name" value="Cytidine Deaminase, domain 2"/>
    <property type="match status" value="1"/>
</dbReference>
<evidence type="ECO:0000256" key="13">
    <source>
        <dbReference type="RuleBase" id="RU364006"/>
    </source>
</evidence>
<dbReference type="GO" id="GO:0055086">
    <property type="term" value="P:nucleobase-containing small molecule metabolic process"/>
    <property type="evidence" value="ECO:0007669"/>
    <property type="project" value="UniProtKB-ARBA"/>
</dbReference>